<evidence type="ECO:0000313" key="2">
    <source>
        <dbReference type="EMBL" id="MOY35707.1"/>
    </source>
</evidence>
<keyword evidence="1" id="KW-0812">Transmembrane</keyword>
<dbReference type="EMBL" id="GHJT01001736">
    <property type="protein sequence ID" value="MOY35707.1"/>
    <property type="molecule type" value="Transcribed_RNA"/>
</dbReference>
<keyword evidence="1" id="KW-1133">Transmembrane helix</keyword>
<evidence type="ECO:0000256" key="1">
    <source>
        <dbReference type="SAM" id="Phobius"/>
    </source>
</evidence>
<keyword evidence="1" id="KW-0472">Membrane</keyword>
<dbReference type="AlphaFoldDB" id="A0A4D5RHI1"/>
<accession>A0A4D5RHI1</accession>
<protein>
    <submittedName>
        <fullName evidence="2">Putative secreted protein</fullName>
    </submittedName>
</protein>
<name>A0A4D5RHI1_IXOSC</name>
<feature type="transmembrane region" description="Helical" evidence="1">
    <location>
        <begin position="12"/>
        <end position="30"/>
    </location>
</feature>
<organism evidence="2">
    <name type="scientific">Ixodes scapularis</name>
    <name type="common">Black-legged tick</name>
    <name type="synonym">Deer tick</name>
    <dbReference type="NCBI Taxonomy" id="6945"/>
    <lineage>
        <taxon>Eukaryota</taxon>
        <taxon>Metazoa</taxon>
        <taxon>Ecdysozoa</taxon>
        <taxon>Arthropoda</taxon>
        <taxon>Chelicerata</taxon>
        <taxon>Arachnida</taxon>
        <taxon>Acari</taxon>
        <taxon>Parasitiformes</taxon>
        <taxon>Ixodida</taxon>
        <taxon>Ixodoidea</taxon>
        <taxon>Ixodidae</taxon>
        <taxon>Ixodinae</taxon>
        <taxon>Ixodes</taxon>
    </lineage>
</organism>
<proteinExistence type="predicted"/>
<sequence length="137" mass="15655">MENTGCHFFARFDFFFLLICMVVQCLVNGWRKLRRNVVVESSVVFFSFRSCARVHPIFIAKPQPQPVSWLGLSCDERISLDGEIKLCGIEMGSRLVPPSSFSGNFDLPLRRTVVAPDFFSPQSLPGTTLRFNRHHFV</sequence>
<reference evidence="2" key="1">
    <citation type="submission" date="2019-04" db="EMBL/GenBank/DDBJ databases">
        <title>An insight into the mialome of Ixodes scapularis.</title>
        <authorList>
            <person name="Ribeiro J.M."/>
            <person name="Mather T.N."/>
            <person name="Karim S."/>
        </authorList>
    </citation>
    <scope>NUCLEOTIDE SEQUENCE</scope>
</reference>